<dbReference type="EC" id="2.1.1.-" evidence="3"/>
<dbReference type="InterPro" id="IPR001091">
    <property type="entry name" value="RM_Methyltransferase"/>
</dbReference>
<dbReference type="CDD" id="cd02440">
    <property type="entry name" value="AdoMet_MTases"/>
    <property type="match status" value="1"/>
</dbReference>
<organism evidence="5 6">
    <name type="scientific">Candidatus Gottesmanbacteria bacterium RIFCSPHIGHO2_01_FULL_47_48</name>
    <dbReference type="NCBI Taxonomy" id="1798381"/>
    <lineage>
        <taxon>Bacteria</taxon>
        <taxon>Candidatus Gottesmaniibacteriota</taxon>
    </lineage>
</organism>
<gene>
    <name evidence="5" type="ORF">A2721_00975</name>
</gene>
<dbReference type="Pfam" id="PF01555">
    <property type="entry name" value="N6_N4_Mtase"/>
    <property type="match status" value="1"/>
</dbReference>
<dbReference type="SUPFAM" id="SSF53335">
    <property type="entry name" value="S-adenosyl-L-methionine-dependent methyltransferases"/>
    <property type="match status" value="1"/>
</dbReference>
<dbReference type="GO" id="GO:0005737">
    <property type="term" value="C:cytoplasm"/>
    <property type="evidence" value="ECO:0007669"/>
    <property type="project" value="TreeGrafter"/>
</dbReference>
<dbReference type="PANTHER" id="PTHR13370:SF3">
    <property type="entry name" value="TRNA (GUANINE(10)-N2)-METHYLTRANSFERASE HOMOLOG"/>
    <property type="match status" value="1"/>
</dbReference>
<comment type="similarity">
    <text evidence="3">Belongs to the N(4)/N(6)-methyltransferase family.</text>
</comment>
<evidence type="ECO:0000313" key="6">
    <source>
        <dbReference type="Proteomes" id="UP000177871"/>
    </source>
</evidence>
<keyword evidence="2" id="KW-0808">Transferase</keyword>
<evidence type="ECO:0000256" key="2">
    <source>
        <dbReference type="ARBA" id="ARBA00022679"/>
    </source>
</evidence>
<keyword evidence="1" id="KW-0489">Methyltransferase</keyword>
<protein>
    <recommendedName>
        <fullName evidence="3">Methyltransferase</fullName>
        <ecNumber evidence="3">2.1.1.-</ecNumber>
    </recommendedName>
</protein>
<dbReference type="PANTHER" id="PTHR13370">
    <property type="entry name" value="RNA METHYLASE-RELATED"/>
    <property type="match status" value="1"/>
</dbReference>
<dbReference type="Proteomes" id="UP000177871">
    <property type="component" value="Unassembled WGS sequence"/>
</dbReference>
<dbReference type="Gene3D" id="3.40.50.150">
    <property type="entry name" value="Vaccinia Virus protein VP39"/>
    <property type="match status" value="1"/>
</dbReference>
<evidence type="ECO:0000256" key="3">
    <source>
        <dbReference type="RuleBase" id="RU362026"/>
    </source>
</evidence>
<evidence type="ECO:0000313" key="5">
    <source>
        <dbReference type="EMBL" id="OGG19711.1"/>
    </source>
</evidence>
<dbReference type="STRING" id="1798381.A2721_00975"/>
<feature type="domain" description="DNA methylase N-4/N-6" evidence="4">
    <location>
        <begin position="164"/>
        <end position="254"/>
    </location>
</feature>
<dbReference type="InterPro" id="IPR002941">
    <property type="entry name" value="DNA_methylase_N4/N6"/>
</dbReference>
<evidence type="ECO:0000259" key="4">
    <source>
        <dbReference type="Pfam" id="PF01555"/>
    </source>
</evidence>
<dbReference type="PRINTS" id="PR00508">
    <property type="entry name" value="S21N4MTFRASE"/>
</dbReference>
<dbReference type="InterPro" id="IPR029063">
    <property type="entry name" value="SAM-dependent_MTases_sf"/>
</dbReference>
<dbReference type="GO" id="GO:0003677">
    <property type="term" value="F:DNA binding"/>
    <property type="evidence" value="ECO:0007669"/>
    <property type="project" value="InterPro"/>
</dbReference>
<dbReference type="EMBL" id="MFJK01000004">
    <property type="protein sequence ID" value="OGG19711.1"/>
    <property type="molecule type" value="Genomic_DNA"/>
</dbReference>
<comment type="caution">
    <text evidence="5">The sequence shown here is derived from an EMBL/GenBank/DDBJ whole genome shotgun (WGS) entry which is preliminary data.</text>
</comment>
<dbReference type="GO" id="GO:0032259">
    <property type="term" value="P:methylation"/>
    <property type="evidence" value="ECO:0007669"/>
    <property type="project" value="UniProtKB-KW"/>
</dbReference>
<proteinExistence type="inferred from homology"/>
<name>A0A1F6A4V1_9BACT</name>
<reference evidence="5 6" key="1">
    <citation type="journal article" date="2016" name="Nat. Commun.">
        <title>Thousands of microbial genomes shed light on interconnected biogeochemical processes in an aquifer system.</title>
        <authorList>
            <person name="Anantharaman K."/>
            <person name="Brown C.T."/>
            <person name="Hug L.A."/>
            <person name="Sharon I."/>
            <person name="Castelle C.J."/>
            <person name="Probst A.J."/>
            <person name="Thomas B.C."/>
            <person name="Singh A."/>
            <person name="Wilkins M.J."/>
            <person name="Karaoz U."/>
            <person name="Brodie E.L."/>
            <person name="Williams K.H."/>
            <person name="Hubbard S.S."/>
            <person name="Banfield J.F."/>
        </authorList>
    </citation>
    <scope>NUCLEOTIDE SEQUENCE [LARGE SCALE GENOMIC DNA]</scope>
</reference>
<accession>A0A1F6A4V1</accession>
<dbReference type="AlphaFoldDB" id="A0A1F6A4V1"/>
<dbReference type="GO" id="GO:0008170">
    <property type="term" value="F:N-methyltransferase activity"/>
    <property type="evidence" value="ECO:0007669"/>
    <property type="project" value="InterPro"/>
</dbReference>
<sequence>MPAYLFVFGNSPDLAQAELAAVLNRLSSPGKIASFSPPSLVLQADSPLSSQLFELLGGTVKIGEIFDRLPKTDPDELQKNIVQKLILAAKEKQKDKISFGISQIGETPPVNLLSLTKAVKKTLEAAGYKVRFVLPTRGERELTSVVITKEGLDEIILSQSGKEVLLTKTVWVQNFESWNKRDYDRPKVAPHTGMIPPKLARMMVNLALPATSFKPPAVVLDPFCGVGTILAEAMQLGADVIGTDIDPKQVQRTKENLAWLKDQYSLSTKFSAHQSDATQISRKIKQKLTAIVTEPDLGPNDLQIRRYSPESRQTLMEKLTNLYLSGLKDWHHLLPKSGRVGIVLPSFTISKDKELSLVKMVIDKAKIMGYSLSAGPFKYARPQATVRRNICVFESEKR</sequence>
<evidence type="ECO:0000256" key="1">
    <source>
        <dbReference type="ARBA" id="ARBA00022603"/>
    </source>
</evidence>